<feature type="compositionally biased region" description="Polar residues" evidence="1">
    <location>
        <begin position="538"/>
        <end position="549"/>
    </location>
</feature>
<feature type="region of interest" description="Disordered" evidence="1">
    <location>
        <begin position="225"/>
        <end position="266"/>
    </location>
</feature>
<evidence type="ECO:0000256" key="1">
    <source>
        <dbReference type="SAM" id="MobiDB-lite"/>
    </source>
</evidence>
<organism evidence="2 3">
    <name type="scientific">Dactylonectria macrodidyma</name>
    <dbReference type="NCBI Taxonomy" id="307937"/>
    <lineage>
        <taxon>Eukaryota</taxon>
        <taxon>Fungi</taxon>
        <taxon>Dikarya</taxon>
        <taxon>Ascomycota</taxon>
        <taxon>Pezizomycotina</taxon>
        <taxon>Sordariomycetes</taxon>
        <taxon>Hypocreomycetidae</taxon>
        <taxon>Hypocreales</taxon>
        <taxon>Nectriaceae</taxon>
        <taxon>Dactylonectria</taxon>
    </lineage>
</organism>
<dbReference type="OrthoDB" id="5341904at2759"/>
<feature type="region of interest" description="Disordered" evidence="1">
    <location>
        <begin position="163"/>
        <end position="212"/>
    </location>
</feature>
<feature type="region of interest" description="Disordered" evidence="1">
    <location>
        <begin position="311"/>
        <end position="358"/>
    </location>
</feature>
<sequence length="786" mass="85603">MGNTPSSEDPRRPQKLSKLQLGSDAPGTGPHHALNQLETHHGRSSNSYLVGSGPGSSPNSSPIEPSHPGIGIAISVDDFEHGKPPLPRRNSRRDSRLWSIVSRNHSFKPDHTRSRSMTAPTTRPRSFVSDGDALPLAQGENLRTIRHCSSANLNVRTREAQQLQTLDREGVDESSLSTPENQSPTCDVTENTWKSSHPTYNARSIPRSNSDASIYMPMRRRSLVQTPGVATRAYPSTSTASGRSNFPNSLSTPSQTRHSSIESSAVPSLSIPPVKFGSHTPERVVTPCEAEYKQLGGMKFGSLRIMNGAPKLSPRIEKDNNMDGGFAPTTATSADQESRSSPRLKGSDERNGSFTENGTGIEYAVPEILYVRDDPNAKPTAETIRLELESKTLKNLNRSDSGFISSPSSEGSRKAVSKTDSGYSSNVSLRSLQSLRSAATDASRKSPEKEAKSITQAATTLLISGKSPVTKMSKSTDAGSPRRKAEVADQTVLHNGKEPRVTSQTEREPINKAKPELPKTPDHHSVAARRNSLPALSGSRSSLPETNSAPYRVKKTRTPPPVSMQTRSGKKSRGQGLSHSQSAPSPAELAHLRQPSVPREARRDMIQSYPQAQGAPEFYGNPSYNQVVSLNQQQLAYLHRHRTASWHTGSGSQSPLSVAQPGHQRRSSAPSPQGHHGHSRVRSRSGSALSQQQLGRLSPQVQPMYGGSHMGQQWLHPHPMQFNGQVHGMDAMMYQELDRHVALTPQPVHSRHRRAVSQGATYSQNPPFRVLHSYNSPAYKGAPIWG</sequence>
<comment type="caution">
    <text evidence="2">The sequence shown here is derived from an EMBL/GenBank/DDBJ whole genome shotgun (WGS) entry which is preliminary data.</text>
</comment>
<feature type="compositionally biased region" description="Polar residues" evidence="1">
    <location>
        <begin position="174"/>
        <end position="212"/>
    </location>
</feature>
<feature type="compositionally biased region" description="Basic and acidic residues" evidence="1">
    <location>
        <begin position="495"/>
        <end position="525"/>
    </location>
</feature>
<feature type="region of interest" description="Disordered" evidence="1">
    <location>
        <begin position="1"/>
        <end position="71"/>
    </location>
</feature>
<evidence type="ECO:0000313" key="3">
    <source>
        <dbReference type="Proteomes" id="UP000738349"/>
    </source>
</evidence>
<dbReference type="EMBL" id="JAGMUV010000001">
    <property type="protein sequence ID" value="KAH7175540.1"/>
    <property type="molecule type" value="Genomic_DNA"/>
</dbReference>
<reference evidence="2" key="1">
    <citation type="journal article" date="2021" name="Nat. Commun.">
        <title>Genetic determinants of endophytism in the Arabidopsis root mycobiome.</title>
        <authorList>
            <person name="Mesny F."/>
            <person name="Miyauchi S."/>
            <person name="Thiergart T."/>
            <person name="Pickel B."/>
            <person name="Atanasova L."/>
            <person name="Karlsson M."/>
            <person name="Huettel B."/>
            <person name="Barry K.W."/>
            <person name="Haridas S."/>
            <person name="Chen C."/>
            <person name="Bauer D."/>
            <person name="Andreopoulos W."/>
            <person name="Pangilinan J."/>
            <person name="LaButti K."/>
            <person name="Riley R."/>
            <person name="Lipzen A."/>
            <person name="Clum A."/>
            <person name="Drula E."/>
            <person name="Henrissat B."/>
            <person name="Kohler A."/>
            <person name="Grigoriev I.V."/>
            <person name="Martin F.M."/>
            <person name="Hacquard S."/>
        </authorList>
    </citation>
    <scope>NUCLEOTIDE SEQUENCE</scope>
    <source>
        <strain evidence="2">MPI-CAGE-AT-0147</strain>
    </source>
</reference>
<gene>
    <name evidence="2" type="ORF">EDB81DRAFT_10086</name>
</gene>
<feature type="region of interest" description="Disordered" evidence="1">
    <location>
        <begin position="643"/>
        <end position="709"/>
    </location>
</feature>
<feature type="compositionally biased region" description="Polar residues" evidence="1">
    <location>
        <begin position="575"/>
        <end position="584"/>
    </location>
</feature>
<feature type="compositionally biased region" description="Polar residues" evidence="1">
    <location>
        <begin position="645"/>
        <end position="657"/>
    </location>
</feature>
<name>A0A9P9JMD1_9HYPO</name>
<feature type="compositionally biased region" description="Basic and acidic residues" evidence="1">
    <location>
        <begin position="442"/>
        <end position="452"/>
    </location>
</feature>
<feature type="compositionally biased region" description="Low complexity" evidence="1">
    <location>
        <begin position="399"/>
        <end position="410"/>
    </location>
</feature>
<evidence type="ECO:0000313" key="2">
    <source>
        <dbReference type="EMBL" id="KAH7175540.1"/>
    </source>
</evidence>
<accession>A0A9P9JMD1</accession>
<keyword evidence="3" id="KW-1185">Reference proteome</keyword>
<feature type="compositionally biased region" description="Polar residues" evidence="1">
    <location>
        <begin position="115"/>
        <end position="124"/>
    </location>
</feature>
<feature type="compositionally biased region" description="Polar residues" evidence="1">
    <location>
        <begin position="234"/>
        <end position="266"/>
    </location>
</feature>
<feature type="region of interest" description="Disordered" evidence="1">
    <location>
        <begin position="436"/>
        <end position="455"/>
    </location>
</feature>
<proteinExistence type="predicted"/>
<dbReference type="AlphaFoldDB" id="A0A9P9JMD1"/>
<feature type="compositionally biased region" description="Basic and acidic residues" evidence="1">
    <location>
        <begin position="336"/>
        <end position="351"/>
    </location>
</feature>
<feature type="compositionally biased region" description="Polar residues" evidence="1">
    <location>
        <begin position="688"/>
        <end position="701"/>
    </location>
</feature>
<dbReference type="Proteomes" id="UP000738349">
    <property type="component" value="Unassembled WGS sequence"/>
</dbReference>
<feature type="region of interest" description="Disordered" evidence="1">
    <location>
        <begin position="106"/>
        <end position="133"/>
    </location>
</feature>
<feature type="compositionally biased region" description="Low complexity" evidence="1">
    <location>
        <begin position="55"/>
        <end position="68"/>
    </location>
</feature>
<feature type="region of interest" description="Disordered" evidence="1">
    <location>
        <begin position="397"/>
        <end position="428"/>
    </location>
</feature>
<protein>
    <submittedName>
        <fullName evidence="2">Uncharacterized protein</fullName>
    </submittedName>
</protein>
<feature type="region of interest" description="Disordered" evidence="1">
    <location>
        <begin position="465"/>
        <end position="601"/>
    </location>
</feature>